<comment type="caution">
    <text evidence="2">The sequence shown here is derived from an EMBL/GenBank/DDBJ whole genome shotgun (WGS) entry which is preliminary data.</text>
</comment>
<organism evidence="2 3">
    <name type="scientific">Cladobotryum mycophilum</name>
    <dbReference type="NCBI Taxonomy" id="491253"/>
    <lineage>
        <taxon>Eukaryota</taxon>
        <taxon>Fungi</taxon>
        <taxon>Dikarya</taxon>
        <taxon>Ascomycota</taxon>
        <taxon>Pezizomycotina</taxon>
        <taxon>Sordariomycetes</taxon>
        <taxon>Hypocreomycetidae</taxon>
        <taxon>Hypocreales</taxon>
        <taxon>Hypocreaceae</taxon>
        <taxon>Cladobotryum</taxon>
    </lineage>
</organism>
<feature type="transmembrane region" description="Helical" evidence="1">
    <location>
        <begin position="187"/>
        <end position="207"/>
    </location>
</feature>
<evidence type="ECO:0000313" key="2">
    <source>
        <dbReference type="EMBL" id="KAK5998587.1"/>
    </source>
</evidence>
<dbReference type="Proteomes" id="UP001338125">
    <property type="component" value="Unassembled WGS sequence"/>
</dbReference>
<sequence>MNTSLLSNTHQSWPRSSDIASSEFTAQWIRPGDIFSVLLILGGDVIQLACAAMASGSSIPPNPVTFSFGWVAYSVSSLLLSAIGSNRLISFPPEIELKVINLKSGAQRSNNSWLLGRFVKTYSYWMPPEVRPCHSNKTVRSKSVDEENTFAGNEKPLSALLDVPYALCVAVYCWREDSSPGIPTRDLVWWSGYIVSLIQLGIATIPLCLYGDWAILLAIGSGTILAYSSASLPQWRKEKWNSRRSKMPIALMQGNGVHHVIIIDGGYNGLDLEALAAGLRVIDSRSTRISIFLLSFLWLALLVSCTGIRANTWYLLATGGIVLKRSDLESEEGEVFAEPKVMWTLMRLELKYKGYGKIFLNEFFPGKLLDWEKEWWASDDVDAKNTLLSRARDKFEAKLKNEKEEKLKGSLVETWSQRLRIILLLGCLNEAAQRTAVRIHVSDCLCKDYICHTL</sequence>
<dbReference type="EMBL" id="JAVFKD010000001">
    <property type="protein sequence ID" value="KAK5998587.1"/>
    <property type="molecule type" value="Genomic_DNA"/>
</dbReference>
<keyword evidence="3" id="KW-1185">Reference proteome</keyword>
<reference evidence="2 3" key="1">
    <citation type="submission" date="2024-01" db="EMBL/GenBank/DDBJ databases">
        <title>Complete genome of Cladobotryum mycophilum ATHUM6906.</title>
        <authorList>
            <person name="Christinaki A.C."/>
            <person name="Myridakis A.I."/>
            <person name="Kouvelis V.N."/>
        </authorList>
    </citation>
    <scope>NUCLEOTIDE SEQUENCE [LARGE SCALE GENOMIC DNA]</scope>
    <source>
        <strain evidence="2 3">ATHUM6906</strain>
    </source>
</reference>
<gene>
    <name evidence="2" type="ORF">PT974_00968</name>
</gene>
<feature type="transmembrane region" description="Helical" evidence="1">
    <location>
        <begin position="66"/>
        <end position="84"/>
    </location>
</feature>
<evidence type="ECO:0000313" key="3">
    <source>
        <dbReference type="Proteomes" id="UP001338125"/>
    </source>
</evidence>
<feature type="transmembrane region" description="Helical" evidence="1">
    <location>
        <begin position="34"/>
        <end position="54"/>
    </location>
</feature>
<feature type="transmembrane region" description="Helical" evidence="1">
    <location>
        <begin position="289"/>
        <end position="316"/>
    </location>
</feature>
<proteinExistence type="predicted"/>
<keyword evidence="1" id="KW-1133">Transmembrane helix</keyword>
<keyword evidence="1" id="KW-0812">Transmembrane</keyword>
<name>A0ABR0T2K0_9HYPO</name>
<accession>A0ABR0T2K0</accession>
<feature type="transmembrane region" description="Helical" evidence="1">
    <location>
        <begin position="213"/>
        <end position="235"/>
    </location>
</feature>
<keyword evidence="1" id="KW-0472">Membrane</keyword>
<evidence type="ECO:0000256" key="1">
    <source>
        <dbReference type="SAM" id="Phobius"/>
    </source>
</evidence>
<protein>
    <submittedName>
        <fullName evidence="2">Uncharacterized protein</fullName>
    </submittedName>
</protein>